<accession>A0ABV4KA36</accession>
<keyword evidence="3 6" id="KW-0489">Methyltransferase</keyword>
<keyword evidence="5 6" id="KW-0949">S-adenosyl-L-methionine</keyword>
<dbReference type="InterPro" id="IPR003682">
    <property type="entry name" value="rRNA_ssu_MeTfrase_G"/>
</dbReference>
<feature type="binding site" evidence="6">
    <location>
        <position position="167"/>
    </location>
    <ligand>
        <name>S-adenosyl-L-methionine</name>
        <dbReference type="ChEBI" id="CHEBI:59789"/>
    </ligand>
</feature>
<evidence type="ECO:0000256" key="3">
    <source>
        <dbReference type="ARBA" id="ARBA00022603"/>
    </source>
</evidence>
<reference evidence="7 8" key="1">
    <citation type="submission" date="2024-08" db="EMBL/GenBank/DDBJ databases">
        <title>Sulfate-reducing bacteria isolated from formation water of the oil field in Kazakhstan and description of Pseudodesulfovibrio sp.</title>
        <authorList>
            <person name="Bidzhieva S.K."/>
            <person name="Tourova T.P."/>
            <person name="Grouzdev D.S."/>
            <person name="Beletsky A.V."/>
            <person name="Sokolova D.S."/>
            <person name="Samigullina S.R."/>
            <person name="Poltaraus A.B."/>
            <person name="Avtukh A.N."/>
            <person name="Tereshina V.M."/>
            <person name="Zhaparov N.S."/>
            <person name="Mardanov A.V."/>
            <person name="Nazina T.N."/>
        </authorList>
    </citation>
    <scope>NUCLEOTIDE SEQUENCE [LARGE SCALE GENOMIC DNA]</scope>
    <source>
        <strain evidence="7 8">9FUS</strain>
    </source>
</reference>
<keyword evidence="1 6" id="KW-0963">Cytoplasm</keyword>
<sequence>MAETTYFLPMRDTQPNAEAVLAAARKLGRPVEPDQAELLAVYLDQLVKWNKKMNLVGPADWRTVFDRLVVDSLFLADFVAGLKLPDHPLSLDFGAGAGLPGIPLRVLWQAGDYWLVEVREKRATFMKSALGRLRLPATSVFLGKAEDALDRLARSGHQATADLILSRAFMPWQKLLDFIRPMLRKEPGRPGTAIILANDPPPAESAIPGGWRLGDAASYPAAGSERYFWSFKVE</sequence>
<dbReference type="PANTHER" id="PTHR31760">
    <property type="entry name" value="S-ADENOSYL-L-METHIONINE-DEPENDENT METHYLTRANSFERASES SUPERFAMILY PROTEIN"/>
    <property type="match status" value="1"/>
</dbReference>
<keyword evidence="2 6" id="KW-0698">rRNA processing</keyword>
<dbReference type="SUPFAM" id="SSF53335">
    <property type="entry name" value="S-adenosyl-L-methionine-dependent methyltransferases"/>
    <property type="match status" value="1"/>
</dbReference>
<evidence type="ECO:0000256" key="4">
    <source>
        <dbReference type="ARBA" id="ARBA00022679"/>
    </source>
</evidence>
<protein>
    <recommendedName>
        <fullName evidence="6">Ribosomal RNA small subunit methyltransferase G</fullName>
        <ecNumber evidence="6">2.1.1.-</ecNumber>
    </recommendedName>
    <alternativeName>
        <fullName evidence="6">16S rRNA 7-methylguanosine methyltransferase</fullName>
        <shortName evidence="6">16S rRNA m7G methyltransferase</shortName>
    </alternativeName>
</protein>
<evidence type="ECO:0000256" key="5">
    <source>
        <dbReference type="ARBA" id="ARBA00022691"/>
    </source>
</evidence>
<evidence type="ECO:0000313" key="7">
    <source>
        <dbReference type="EMBL" id="MEZ7198899.1"/>
    </source>
</evidence>
<dbReference type="Proteomes" id="UP001568698">
    <property type="component" value="Unassembled WGS sequence"/>
</dbReference>
<comment type="similarity">
    <text evidence="6">Belongs to the methyltransferase superfamily. RNA methyltransferase RsmG family.</text>
</comment>
<evidence type="ECO:0000256" key="6">
    <source>
        <dbReference type="HAMAP-Rule" id="MF_00074"/>
    </source>
</evidence>
<evidence type="ECO:0000256" key="1">
    <source>
        <dbReference type="ARBA" id="ARBA00022490"/>
    </source>
</evidence>
<dbReference type="EC" id="2.1.1.-" evidence="6"/>
<dbReference type="Pfam" id="PF02527">
    <property type="entry name" value="GidB"/>
    <property type="match status" value="1"/>
</dbReference>
<keyword evidence="4 6" id="KW-0808">Transferase</keyword>
<feature type="binding site" evidence="6">
    <location>
        <begin position="145"/>
        <end position="146"/>
    </location>
    <ligand>
        <name>S-adenosyl-L-methionine</name>
        <dbReference type="ChEBI" id="CHEBI:59789"/>
    </ligand>
</feature>
<gene>
    <name evidence="6" type="primary">rsmG</name>
    <name evidence="7" type="ORF">AB6M95_19305</name>
</gene>
<keyword evidence="8" id="KW-1185">Reference proteome</keyword>
<feature type="binding site" evidence="6">
    <location>
        <position position="94"/>
    </location>
    <ligand>
        <name>S-adenosyl-L-methionine</name>
        <dbReference type="ChEBI" id="CHEBI:59789"/>
    </ligand>
</feature>
<organism evidence="7 8">
    <name type="scientific">Pseudodesulfovibrio karagichevae</name>
    <dbReference type="NCBI Taxonomy" id="3239305"/>
    <lineage>
        <taxon>Bacteria</taxon>
        <taxon>Pseudomonadati</taxon>
        <taxon>Thermodesulfobacteriota</taxon>
        <taxon>Desulfovibrionia</taxon>
        <taxon>Desulfovibrionales</taxon>
        <taxon>Desulfovibrionaceae</taxon>
    </lineage>
</organism>
<evidence type="ECO:0000313" key="8">
    <source>
        <dbReference type="Proteomes" id="UP001568698"/>
    </source>
</evidence>
<dbReference type="Gene3D" id="3.40.50.150">
    <property type="entry name" value="Vaccinia Virus protein VP39"/>
    <property type="match status" value="1"/>
</dbReference>
<evidence type="ECO:0000256" key="2">
    <source>
        <dbReference type="ARBA" id="ARBA00022552"/>
    </source>
</evidence>
<comment type="function">
    <text evidence="6">Specifically methylates the N7 position of a guanine in 16S rRNA.</text>
</comment>
<comment type="subcellular location">
    <subcellularLocation>
        <location evidence="6">Cytoplasm</location>
    </subcellularLocation>
</comment>
<dbReference type="InterPro" id="IPR029063">
    <property type="entry name" value="SAM-dependent_MTases_sf"/>
</dbReference>
<dbReference type="HAMAP" id="MF_00074">
    <property type="entry name" value="16SrRNA_methyltr_G"/>
    <property type="match status" value="1"/>
</dbReference>
<comment type="caution">
    <text evidence="6">Lacks conserved residue(s) required for the propagation of feature annotation.</text>
</comment>
<comment type="caution">
    <text evidence="7">The sequence shown here is derived from an EMBL/GenBank/DDBJ whole genome shotgun (WGS) entry which is preliminary data.</text>
</comment>
<name>A0ABV4KA36_9BACT</name>
<dbReference type="PANTHER" id="PTHR31760:SF0">
    <property type="entry name" value="S-ADENOSYL-L-METHIONINE-DEPENDENT METHYLTRANSFERASES SUPERFAMILY PROTEIN"/>
    <property type="match status" value="1"/>
</dbReference>
<feature type="binding site" evidence="6">
    <location>
        <position position="99"/>
    </location>
    <ligand>
        <name>S-adenosyl-L-methionine</name>
        <dbReference type="ChEBI" id="CHEBI:59789"/>
    </ligand>
</feature>
<dbReference type="RefSeq" id="WP_371388376.1">
    <property type="nucleotide sequence ID" value="NZ_JBGLYH010000111.1"/>
</dbReference>
<proteinExistence type="inferred from homology"/>
<dbReference type="EMBL" id="JBGLYH010000111">
    <property type="protein sequence ID" value="MEZ7198899.1"/>
    <property type="molecule type" value="Genomic_DNA"/>
</dbReference>